<evidence type="ECO:0000256" key="3">
    <source>
        <dbReference type="ARBA" id="ARBA00022982"/>
    </source>
</evidence>
<dbReference type="InterPro" id="IPR017937">
    <property type="entry name" value="Thioredoxin_CS"/>
</dbReference>
<dbReference type="PRINTS" id="PR00421">
    <property type="entry name" value="THIOREDOXIN"/>
</dbReference>
<feature type="site" description="Deprotonates C-terminal active site Cys" evidence="8">
    <location>
        <position position="23"/>
    </location>
</feature>
<evidence type="ECO:0000256" key="6">
    <source>
        <dbReference type="NCBIfam" id="TIGR01068"/>
    </source>
</evidence>
<proteinExistence type="inferred from homology"/>
<keyword evidence="2" id="KW-0813">Transport</keyword>
<feature type="domain" description="Thioredoxin" evidence="10">
    <location>
        <begin position="1"/>
        <end position="104"/>
    </location>
</feature>
<dbReference type="FunFam" id="3.40.30.10:FF:000001">
    <property type="entry name" value="Thioredoxin"/>
    <property type="match status" value="1"/>
</dbReference>
<reference evidence="11 12" key="1">
    <citation type="submission" date="2013-01" db="EMBL/GenBank/DDBJ databases">
        <authorList>
            <person name="Harkins D.M."/>
            <person name="Durkin A.S."/>
            <person name="Brinkac L.M."/>
            <person name="Haft D.H."/>
            <person name="Selengut J.D."/>
            <person name="Sanka R."/>
            <person name="DePew J."/>
            <person name="Purushe J."/>
            <person name="Hartskeerl R.A."/>
            <person name="Ahmed A."/>
            <person name="van der Linden H."/>
            <person name="Goris M.G.A."/>
            <person name="Vinetz J.M."/>
            <person name="Sutton G.G."/>
            <person name="Nierman W.C."/>
            <person name="Fouts D.E."/>
        </authorList>
    </citation>
    <scope>NUCLEOTIDE SEQUENCE [LARGE SCALE GENOMIC DNA]</scope>
    <source>
        <strain evidence="11 12">MAVJ 401</strain>
    </source>
</reference>
<dbReference type="AlphaFoldDB" id="M6JNB5"/>
<dbReference type="InterPro" id="IPR036249">
    <property type="entry name" value="Thioredoxin-like_sf"/>
</dbReference>
<feature type="site" description="Contributes to redox potential value" evidence="8">
    <location>
        <position position="31"/>
    </location>
</feature>
<dbReference type="GO" id="GO:0045454">
    <property type="term" value="P:cell redox homeostasis"/>
    <property type="evidence" value="ECO:0007669"/>
    <property type="project" value="TreeGrafter"/>
</dbReference>
<dbReference type="RefSeq" id="WP_004471962.1">
    <property type="nucleotide sequence ID" value="NZ_AHMU02000058.1"/>
</dbReference>
<evidence type="ECO:0000256" key="2">
    <source>
        <dbReference type="ARBA" id="ARBA00022448"/>
    </source>
</evidence>
<evidence type="ECO:0000313" key="12">
    <source>
        <dbReference type="Proteomes" id="UP000012106"/>
    </source>
</evidence>
<dbReference type="EMBL" id="AHMU02000058">
    <property type="protein sequence ID" value="EMN21050.1"/>
    <property type="molecule type" value="Genomic_DNA"/>
</dbReference>
<evidence type="ECO:0000256" key="5">
    <source>
        <dbReference type="ARBA" id="ARBA00023284"/>
    </source>
</evidence>
<evidence type="ECO:0000256" key="8">
    <source>
        <dbReference type="PIRSR" id="PIRSR000077-1"/>
    </source>
</evidence>
<dbReference type="GO" id="GO:0015035">
    <property type="term" value="F:protein-disulfide reductase activity"/>
    <property type="evidence" value="ECO:0007669"/>
    <property type="project" value="UniProtKB-UniRule"/>
</dbReference>
<gene>
    <name evidence="11" type="primary">trxA</name>
    <name evidence="11" type="ORF">LEP1GSC063_1208</name>
</gene>
<dbReference type="CDD" id="cd02947">
    <property type="entry name" value="TRX_family"/>
    <property type="match status" value="1"/>
</dbReference>
<dbReference type="PROSITE" id="PS00194">
    <property type="entry name" value="THIOREDOXIN_1"/>
    <property type="match status" value="1"/>
</dbReference>
<comment type="similarity">
    <text evidence="1 7">Belongs to the thioredoxin family.</text>
</comment>
<evidence type="ECO:0000256" key="1">
    <source>
        <dbReference type="ARBA" id="ARBA00008987"/>
    </source>
</evidence>
<dbReference type="InterPro" id="IPR013766">
    <property type="entry name" value="Thioredoxin_domain"/>
</dbReference>
<feature type="site" description="Contributes to redox potential value" evidence="8">
    <location>
        <position position="30"/>
    </location>
</feature>
<evidence type="ECO:0000259" key="10">
    <source>
        <dbReference type="PROSITE" id="PS51352"/>
    </source>
</evidence>
<feature type="active site" description="Nucleophile" evidence="8">
    <location>
        <position position="29"/>
    </location>
</feature>
<dbReference type="Gene3D" id="3.40.30.10">
    <property type="entry name" value="Glutaredoxin"/>
    <property type="match status" value="1"/>
</dbReference>
<evidence type="ECO:0000256" key="9">
    <source>
        <dbReference type="PIRSR" id="PIRSR000077-4"/>
    </source>
</evidence>
<keyword evidence="5 9" id="KW-0676">Redox-active center</keyword>
<dbReference type="NCBIfam" id="TIGR01068">
    <property type="entry name" value="thioredoxin"/>
    <property type="match status" value="1"/>
</dbReference>
<comment type="caution">
    <text evidence="11">The sequence shown here is derived from an EMBL/GenBank/DDBJ whole genome shotgun (WGS) entry which is preliminary data.</text>
</comment>
<dbReference type="PANTHER" id="PTHR45663">
    <property type="entry name" value="GEO12009P1"/>
    <property type="match status" value="1"/>
</dbReference>
<sequence length="104" mass="11415">MALVEVNDSNFKSETSGGLVLIDCWAEWCGPCRMVAPVLEELSNEMNGAVKIKKLNVDDNQDTAQSLGISSIPTLLLYKDGQLVDKVIGALPKAQIKNFIERHK</sequence>
<evidence type="ECO:0000256" key="4">
    <source>
        <dbReference type="ARBA" id="ARBA00023157"/>
    </source>
</evidence>
<dbReference type="PROSITE" id="PS51352">
    <property type="entry name" value="THIOREDOXIN_2"/>
    <property type="match status" value="1"/>
</dbReference>
<feature type="active site" description="Nucleophile" evidence="8">
    <location>
        <position position="32"/>
    </location>
</feature>
<evidence type="ECO:0000313" key="11">
    <source>
        <dbReference type="EMBL" id="EMN21050.1"/>
    </source>
</evidence>
<keyword evidence="3" id="KW-0249">Electron transport</keyword>
<dbReference type="GO" id="GO:0005829">
    <property type="term" value="C:cytosol"/>
    <property type="evidence" value="ECO:0007669"/>
    <property type="project" value="TreeGrafter"/>
</dbReference>
<dbReference type="Pfam" id="PF00085">
    <property type="entry name" value="Thioredoxin"/>
    <property type="match status" value="1"/>
</dbReference>
<evidence type="ECO:0000256" key="7">
    <source>
        <dbReference type="PIRNR" id="PIRNR000077"/>
    </source>
</evidence>
<feature type="disulfide bond" description="Redox-active" evidence="9">
    <location>
        <begin position="29"/>
        <end position="32"/>
    </location>
</feature>
<dbReference type="PIRSF" id="PIRSF000077">
    <property type="entry name" value="Thioredoxin"/>
    <property type="match status" value="1"/>
</dbReference>
<dbReference type="Proteomes" id="UP000012106">
    <property type="component" value="Unassembled WGS sequence"/>
</dbReference>
<dbReference type="PANTHER" id="PTHR45663:SF11">
    <property type="entry name" value="GEO12009P1"/>
    <property type="match status" value="1"/>
</dbReference>
<accession>M6JNB5</accession>
<dbReference type="SUPFAM" id="SSF52833">
    <property type="entry name" value="Thioredoxin-like"/>
    <property type="match status" value="1"/>
</dbReference>
<dbReference type="InterPro" id="IPR005746">
    <property type="entry name" value="Thioredoxin"/>
</dbReference>
<organism evidence="11 12">
    <name type="scientific">Leptospira santarosai serovar Arenal str. MAVJ 401</name>
    <dbReference type="NCBI Taxonomy" id="1049976"/>
    <lineage>
        <taxon>Bacteria</taxon>
        <taxon>Pseudomonadati</taxon>
        <taxon>Spirochaetota</taxon>
        <taxon>Spirochaetia</taxon>
        <taxon>Leptospirales</taxon>
        <taxon>Leptospiraceae</taxon>
        <taxon>Leptospira</taxon>
    </lineage>
</organism>
<protein>
    <recommendedName>
        <fullName evidence="6 7">Thioredoxin</fullName>
    </recommendedName>
</protein>
<name>M6JNB5_9LEPT</name>
<keyword evidence="4 9" id="KW-1015">Disulfide bond</keyword>